<gene>
    <name evidence="19" type="ORF">RGQ29_006245</name>
</gene>
<dbReference type="PRINTS" id="PR00461">
    <property type="entry name" value="PLPEROXIDASE"/>
</dbReference>
<comment type="similarity">
    <text evidence="16">Belongs to the peroxidase family.</text>
</comment>
<evidence type="ECO:0000256" key="15">
    <source>
        <dbReference type="PIRSR" id="PIRSR600823-5"/>
    </source>
</evidence>
<dbReference type="Gene3D" id="1.10.520.10">
    <property type="match status" value="2"/>
</dbReference>
<feature type="binding site" evidence="13">
    <location>
        <position position="70"/>
    </location>
    <ligand>
        <name>Ca(2+)</name>
        <dbReference type="ChEBI" id="CHEBI:29108"/>
        <label>1</label>
    </ligand>
</feature>
<evidence type="ECO:0000256" key="11">
    <source>
        <dbReference type="ARBA" id="ARBA00023157"/>
    </source>
</evidence>
<dbReference type="InterPro" id="IPR010255">
    <property type="entry name" value="Haem_peroxidase_sf"/>
</dbReference>
<feature type="site" description="Transition state stabilizer" evidence="14">
    <location>
        <position position="65"/>
    </location>
</feature>
<keyword evidence="5" id="KW-0349">Heme</keyword>
<dbReference type="CDD" id="cd00693">
    <property type="entry name" value="secretory_peroxidase"/>
    <property type="match status" value="1"/>
</dbReference>
<feature type="binding site" evidence="13">
    <location>
        <position position="207"/>
    </location>
    <ligand>
        <name>Ca(2+)</name>
        <dbReference type="ChEBI" id="CHEBI:29108"/>
        <label>2</label>
    </ligand>
</feature>
<feature type="domain" description="Plant heme peroxidase family profile" evidence="18">
    <location>
        <begin position="28"/>
        <end position="276"/>
    </location>
</feature>
<organism evidence="19 20">
    <name type="scientific">Quercus rubra</name>
    <name type="common">Northern red oak</name>
    <name type="synonym">Quercus borealis</name>
    <dbReference type="NCBI Taxonomy" id="3512"/>
    <lineage>
        <taxon>Eukaryota</taxon>
        <taxon>Viridiplantae</taxon>
        <taxon>Streptophyta</taxon>
        <taxon>Embryophyta</taxon>
        <taxon>Tracheophyta</taxon>
        <taxon>Spermatophyta</taxon>
        <taxon>Magnoliopsida</taxon>
        <taxon>eudicotyledons</taxon>
        <taxon>Gunneridae</taxon>
        <taxon>Pentapetalae</taxon>
        <taxon>rosids</taxon>
        <taxon>fabids</taxon>
        <taxon>Fagales</taxon>
        <taxon>Fagaceae</taxon>
        <taxon>Quercus</taxon>
    </lineage>
</organism>
<evidence type="ECO:0000256" key="2">
    <source>
        <dbReference type="ARBA" id="ARBA00012313"/>
    </source>
</evidence>
<evidence type="ECO:0000256" key="1">
    <source>
        <dbReference type="ARBA" id="ARBA00000189"/>
    </source>
</evidence>
<comment type="cofactor">
    <cofactor evidence="13">
        <name>heme b</name>
        <dbReference type="ChEBI" id="CHEBI:60344"/>
    </cofactor>
    <text evidence="13">Binds 1 heme b (iron(II)-protoporphyrin IX) group per subunit.</text>
</comment>
<protein>
    <recommendedName>
        <fullName evidence="2">peroxidase</fullName>
        <ecNumber evidence="2">1.11.1.7</ecNumber>
    </recommendedName>
</protein>
<feature type="binding site" description="axial binding residue" evidence="13">
    <location>
        <position position="154"/>
    </location>
    <ligand>
        <name>heme b</name>
        <dbReference type="ChEBI" id="CHEBI:60344"/>
    </ligand>
    <ligandPart>
        <name>Fe</name>
        <dbReference type="ChEBI" id="CHEBI:18248"/>
    </ligandPart>
</feature>
<feature type="disulfide bond" evidence="15">
    <location>
        <begin position="38"/>
        <end position="114"/>
    </location>
</feature>
<evidence type="ECO:0000313" key="20">
    <source>
        <dbReference type="Proteomes" id="UP001324115"/>
    </source>
</evidence>
<dbReference type="InterPro" id="IPR000823">
    <property type="entry name" value="Peroxidase_pln"/>
</dbReference>
<feature type="binding site" evidence="13">
    <location>
        <position position="155"/>
    </location>
    <ligand>
        <name>Ca(2+)</name>
        <dbReference type="ChEBI" id="CHEBI:29108"/>
        <label>2</label>
    </ligand>
</feature>
<dbReference type="Pfam" id="PF00141">
    <property type="entry name" value="peroxidase"/>
    <property type="match status" value="1"/>
</dbReference>
<dbReference type="AlphaFoldDB" id="A0AAN7E6R7"/>
<dbReference type="GO" id="GO:0006979">
    <property type="term" value="P:response to oxidative stress"/>
    <property type="evidence" value="ECO:0007669"/>
    <property type="project" value="InterPro"/>
</dbReference>
<feature type="binding site" evidence="13">
    <location>
        <position position="73"/>
    </location>
    <ligand>
        <name>Ca(2+)</name>
        <dbReference type="ChEBI" id="CHEBI:29108"/>
        <label>1</label>
    </ligand>
</feature>
<feature type="binding site" evidence="13">
    <location>
        <position position="77"/>
    </location>
    <ligand>
        <name>Ca(2+)</name>
        <dbReference type="ChEBI" id="CHEBI:29108"/>
        <label>1</label>
    </ligand>
</feature>
<keyword evidence="7 17" id="KW-0732">Signal</keyword>
<comment type="caution">
    <text evidence="19">The sequence shown here is derived from an EMBL/GenBank/DDBJ whole genome shotgun (WGS) entry which is preliminary data.</text>
</comment>
<feature type="binding site" evidence="13">
    <location>
        <position position="215"/>
    </location>
    <ligand>
        <name>Ca(2+)</name>
        <dbReference type="ChEBI" id="CHEBI:29108"/>
        <label>2</label>
    </ligand>
</feature>
<dbReference type="EC" id="1.11.1.7" evidence="2"/>
<name>A0AAN7E6R7_QUERU</name>
<keyword evidence="8 13" id="KW-0106">Calcium</keyword>
<proteinExistence type="inferred from homology"/>
<comment type="cofactor">
    <cofactor evidence="13">
        <name>Ca(2+)</name>
        <dbReference type="ChEBI" id="CHEBI:29108"/>
    </cofactor>
    <text evidence="13">Binds 2 calcium ions per subunit.</text>
</comment>
<keyword evidence="11 15" id="KW-1015">Disulfide bond</keyword>
<dbReference type="SUPFAM" id="SSF48113">
    <property type="entry name" value="Heme-dependent peroxidases"/>
    <property type="match status" value="1"/>
</dbReference>
<feature type="binding site" evidence="13">
    <location>
        <position position="75"/>
    </location>
    <ligand>
        <name>Ca(2+)</name>
        <dbReference type="ChEBI" id="CHEBI:29108"/>
        <label>1</label>
    </ligand>
</feature>
<feature type="binding site" evidence="13">
    <location>
        <position position="88"/>
    </location>
    <ligand>
        <name>Ca(2+)</name>
        <dbReference type="ChEBI" id="CHEBI:29108"/>
        <label>1</label>
    </ligand>
</feature>
<keyword evidence="4" id="KW-0575">Peroxidase</keyword>
<evidence type="ECO:0000256" key="10">
    <source>
        <dbReference type="ARBA" id="ARBA00023004"/>
    </source>
</evidence>
<evidence type="ECO:0000256" key="3">
    <source>
        <dbReference type="ARBA" id="ARBA00022525"/>
    </source>
</evidence>
<evidence type="ECO:0000259" key="18">
    <source>
        <dbReference type="PROSITE" id="PS50873"/>
    </source>
</evidence>
<keyword evidence="3" id="KW-0964">Secreted</keyword>
<dbReference type="InterPro" id="IPR002016">
    <property type="entry name" value="Haem_peroxidase"/>
</dbReference>
<dbReference type="FunFam" id="1.10.420.10:FF:000010">
    <property type="entry name" value="Peroxidase"/>
    <property type="match status" value="1"/>
</dbReference>
<feature type="disulfide bond" evidence="15">
    <location>
        <begin position="161"/>
        <end position="194"/>
    </location>
</feature>
<evidence type="ECO:0000256" key="16">
    <source>
        <dbReference type="RuleBase" id="RU004241"/>
    </source>
</evidence>
<keyword evidence="6 13" id="KW-0479">Metal-binding</keyword>
<keyword evidence="9" id="KW-0560">Oxidoreductase</keyword>
<keyword evidence="12" id="KW-0376">Hydrogen peroxide</keyword>
<dbReference type="Proteomes" id="UP001324115">
    <property type="component" value="Unassembled WGS sequence"/>
</dbReference>
<evidence type="ECO:0000256" key="6">
    <source>
        <dbReference type="ARBA" id="ARBA00022723"/>
    </source>
</evidence>
<accession>A0AAN7E6R7</accession>
<feature type="disulfide bond" evidence="15">
    <location>
        <begin position="71"/>
        <end position="76"/>
    </location>
</feature>
<evidence type="ECO:0000256" key="8">
    <source>
        <dbReference type="ARBA" id="ARBA00022837"/>
    </source>
</evidence>
<keyword evidence="10 13" id="KW-0408">Iron</keyword>
<dbReference type="Gene3D" id="1.10.420.10">
    <property type="entry name" value="Peroxidase, domain 2"/>
    <property type="match status" value="1"/>
</dbReference>
<evidence type="ECO:0000256" key="13">
    <source>
        <dbReference type="PIRSR" id="PIRSR600823-3"/>
    </source>
</evidence>
<sequence>MENSRLIQTTHLVFLLLALSVSYVHCQATRVGFHSKTCPRAESIVRSTVQTHFQSNPTVAPGLFRMHFPDCFVQGCDTSVLINRPNTEKIAGPNLDLRRFEVIDDAKTKLEVACPGVVSCADILALAARDAIVLQKFSTKDLNAQDLVTRVGGHTIGTSACQFFRYRLYNFTTTGNGADPTINPSFLPQLQALCPQNGDATRRVGLDTGSQNRFDSSFFSNLRNGRGLLESDQKLWTEASTRSFVNRLLGSMVKMSNIGIKSGTQGEIRKVCSKIN</sequence>
<feature type="signal peptide" evidence="17">
    <location>
        <begin position="1"/>
        <end position="26"/>
    </location>
</feature>
<evidence type="ECO:0000256" key="9">
    <source>
        <dbReference type="ARBA" id="ARBA00023002"/>
    </source>
</evidence>
<dbReference type="EMBL" id="JAXUIC010000011">
    <property type="protein sequence ID" value="KAK4564071.1"/>
    <property type="molecule type" value="Genomic_DNA"/>
</dbReference>
<evidence type="ECO:0000256" key="17">
    <source>
        <dbReference type="SAM" id="SignalP"/>
    </source>
</evidence>
<dbReference type="GO" id="GO:0140825">
    <property type="term" value="F:lactoperoxidase activity"/>
    <property type="evidence" value="ECO:0007669"/>
    <property type="project" value="UniProtKB-EC"/>
</dbReference>
<keyword evidence="20" id="KW-1185">Reference proteome</keyword>
<dbReference type="PANTHER" id="PTHR31235">
    <property type="entry name" value="PEROXIDASE 25-RELATED"/>
    <property type="match status" value="1"/>
</dbReference>
<evidence type="ECO:0000256" key="4">
    <source>
        <dbReference type="ARBA" id="ARBA00022559"/>
    </source>
</evidence>
<evidence type="ECO:0000313" key="19">
    <source>
        <dbReference type="EMBL" id="KAK4564071.1"/>
    </source>
</evidence>
<feature type="chain" id="PRO_5042880856" description="peroxidase" evidence="17">
    <location>
        <begin position="27"/>
        <end position="276"/>
    </location>
</feature>
<dbReference type="GO" id="GO:0042744">
    <property type="term" value="P:hydrogen peroxide catabolic process"/>
    <property type="evidence" value="ECO:0007669"/>
    <property type="project" value="UniProtKB-KW"/>
</dbReference>
<reference evidence="19 20" key="1">
    <citation type="journal article" date="2023" name="G3 (Bethesda)">
        <title>A haplotype-resolved chromosome-scale genome for Quercus rubra L. provides insights into the genetics of adaptive traits for red oak species.</title>
        <authorList>
            <person name="Kapoor B."/>
            <person name="Jenkins J."/>
            <person name="Schmutz J."/>
            <person name="Zhebentyayeva T."/>
            <person name="Kuelheim C."/>
            <person name="Coggeshall M."/>
            <person name="Heim C."/>
            <person name="Lasky J.R."/>
            <person name="Leites L."/>
            <person name="Islam-Faridi N."/>
            <person name="Romero-Severson J."/>
            <person name="DeLeo V.L."/>
            <person name="Lucas S.M."/>
            <person name="Lazic D."/>
            <person name="Gailing O."/>
            <person name="Carlson J."/>
            <person name="Staton M."/>
        </authorList>
    </citation>
    <scope>NUCLEOTIDE SEQUENCE [LARGE SCALE GENOMIC DNA]</scope>
    <source>
        <strain evidence="19">Pseudo-F2</strain>
    </source>
</reference>
<dbReference type="InterPro" id="IPR033905">
    <property type="entry name" value="Secretory_peroxidase"/>
</dbReference>
<dbReference type="GO" id="GO:0020037">
    <property type="term" value="F:heme binding"/>
    <property type="evidence" value="ECO:0007669"/>
    <property type="project" value="InterPro"/>
</dbReference>
<evidence type="ECO:0000256" key="12">
    <source>
        <dbReference type="ARBA" id="ARBA00023324"/>
    </source>
</evidence>
<dbReference type="GO" id="GO:0046872">
    <property type="term" value="F:metal ion binding"/>
    <property type="evidence" value="ECO:0007669"/>
    <property type="project" value="UniProtKB-KW"/>
</dbReference>
<dbReference type="PRINTS" id="PR00458">
    <property type="entry name" value="PEROXIDASE"/>
</dbReference>
<dbReference type="PROSITE" id="PS50873">
    <property type="entry name" value="PEROXIDASE_4"/>
    <property type="match status" value="1"/>
</dbReference>
<evidence type="ECO:0000256" key="14">
    <source>
        <dbReference type="PIRSR" id="PIRSR600823-4"/>
    </source>
</evidence>
<comment type="catalytic activity">
    <reaction evidence="1">
        <text>2 a phenolic donor + H2O2 = 2 a phenolic radical donor + 2 H2O</text>
        <dbReference type="Rhea" id="RHEA:56136"/>
        <dbReference type="ChEBI" id="CHEBI:15377"/>
        <dbReference type="ChEBI" id="CHEBI:16240"/>
        <dbReference type="ChEBI" id="CHEBI:139520"/>
        <dbReference type="ChEBI" id="CHEBI:139521"/>
        <dbReference type="EC" id="1.11.1.7"/>
    </reaction>
</comment>
<feature type="disulfide bond" evidence="15">
    <location>
        <begin position="120"/>
        <end position="272"/>
    </location>
</feature>
<evidence type="ECO:0000256" key="7">
    <source>
        <dbReference type="ARBA" id="ARBA00022729"/>
    </source>
</evidence>
<evidence type="ECO:0000256" key="5">
    <source>
        <dbReference type="ARBA" id="ARBA00022617"/>
    </source>
</evidence>
<feature type="binding site" evidence="13">
    <location>
        <position position="79"/>
    </location>
    <ligand>
        <name>Ca(2+)</name>
        <dbReference type="ChEBI" id="CHEBI:29108"/>
        <label>1</label>
    </ligand>
</feature>